<dbReference type="AlphaFoldDB" id="A0A4Y2HDV3"/>
<name>A0A4Y2HDV3_ARAVE</name>
<evidence type="ECO:0000313" key="2">
    <source>
        <dbReference type="Proteomes" id="UP000499080"/>
    </source>
</evidence>
<comment type="caution">
    <text evidence="1">The sequence shown here is derived from an EMBL/GenBank/DDBJ whole genome shotgun (WGS) entry which is preliminary data.</text>
</comment>
<proteinExistence type="predicted"/>
<sequence length="117" mass="12931">MSNKELFEGSITLISPENSEFMSSGSPSKPFQEACACTKKRRTQKLRTEVPAKQLSFAAQMNLKADKKIDASKIVKDITSNPGHATKYRNKFHTLENKTEKLTPAEALSVVEEAGLT</sequence>
<dbReference type="OrthoDB" id="8193306at2759"/>
<evidence type="ECO:0000313" key="1">
    <source>
        <dbReference type="EMBL" id="GBM63452.1"/>
    </source>
</evidence>
<protein>
    <submittedName>
        <fullName evidence="1">Uncharacterized protein</fullName>
    </submittedName>
</protein>
<reference evidence="1 2" key="1">
    <citation type="journal article" date="2019" name="Sci. Rep.">
        <title>Orb-weaving spider Araneus ventricosus genome elucidates the spidroin gene catalogue.</title>
        <authorList>
            <person name="Kono N."/>
            <person name="Nakamura H."/>
            <person name="Ohtoshi R."/>
            <person name="Moran D.A.P."/>
            <person name="Shinohara A."/>
            <person name="Yoshida Y."/>
            <person name="Fujiwara M."/>
            <person name="Mori M."/>
            <person name="Tomita M."/>
            <person name="Arakawa K."/>
        </authorList>
    </citation>
    <scope>NUCLEOTIDE SEQUENCE [LARGE SCALE GENOMIC DNA]</scope>
</reference>
<dbReference type="EMBL" id="BGPR01001869">
    <property type="protein sequence ID" value="GBM63452.1"/>
    <property type="molecule type" value="Genomic_DNA"/>
</dbReference>
<gene>
    <name evidence="1" type="ORF">AVEN_260890_1</name>
</gene>
<accession>A0A4Y2HDV3</accession>
<organism evidence="1 2">
    <name type="scientific">Araneus ventricosus</name>
    <name type="common">Orbweaver spider</name>
    <name type="synonym">Epeira ventricosa</name>
    <dbReference type="NCBI Taxonomy" id="182803"/>
    <lineage>
        <taxon>Eukaryota</taxon>
        <taxon>Metazoa</taxon>
        <taxon>Ecdysozoa</taxon>
        <taxon>Arthropoda</taxon>
        <taxon>Chelicerata</taxon>
        <taxon>Arachnida</taxon>
        <taxon>Araneae</taxon>
        <taxon>Araneomorphae</taxon>
        <taxon>Entelegynae</taxon>
        <taxon>Araneoidea</taxon>
        <taxon>Araneidae</taxon>
        <taxon>Araneus</taxon>
    </lineage>
</organism>
<keyword evidence="2" id="KW-1185">Reference proteome</keyword>
<dbReference type="Proteomes" id="UP000499080">
    <property type="component" value="Unassembled WGS sequence"/>
</dbReference>